<dbReference type="Gene3D" id="1.10.510.10">
    <property type="entry name" value="Transferase(Phosphotransferase) domain 1"/>
    <property type="match status" value="1"/>
</dbReference>
<reference evidence="3 4" key="1">
    <citation type="journal article" date="2024" name="G3 (Bethesda)">
        <title>Genome assembly of Hibiscus sabdariffa L. provides insights into metabolisms of medicinal natural products.</title>
        <authorList>
            <person name="Kim T."/>
        </authorList>
    </citation>
    <scope>NUCLEOTIDE SEQUENCE [LARGE SCALE GENOMIC DNA]</scope>
    <source>
        <strain evidence="3">TK-2024</strain>
        <tissue evidence="3">Old leaves</tissue>
    </source>
</reference>
<evidence type="ECO:0000313" key="3">
    <source>
        <dbReference type="EMBL" id="KAK8600029.1"/>
    </source>
</evidence>
<evidence type="ECO:0008006" key="5">
    <source>
        <dbReference type="Google" id="ProtNLM"/>
    </source>
</evidence>
<gene>
    <name evidence="3" type="ORF">V6N12_049889</name>
</gene>
<evidence type="ECO:0000313" key="4">
    <source>
        <dbReference type="Proteomes" id="UP001472677"/>
    </source>
</evidence>
<protein>
    <recommendedName>
        <fullName evidence="5">Protein kinase domain-containing protein</fullName>
    </recommendedName>
</protein>
<dbReference type="Proteomes" id="UP001472677">
    <property type="component" value="Unassembled WGS sequence"/>
</dbReference>
<dbReference type="InterPro" id="IPR011009">
    <property type="entry name" value="Kinase-like_dom_sf"/>
</dbReference>
<comment type="caution">
    <text evidence="3">The sequence shown here is derived from an EMBL/GenBank/DDBJ whole genome shotgun (WGS) entry which is preliminary data.</text>
</comment>
<accession>A0ABR2GAV2</accession>
<dbReference type="InterPro" id="IPR050528">
    <property type="entry name" value="L-type_Lectin-RKs"/>
</dbReference>
<sequence>MCRQRLESKLQLKKITQTQSSIKGVREFVAKIESLGRLRYNQRLYEHDTDWHTTNVVGTIGYIAPELARNGKASTSSEVFAYGVIECHQMGRILDALDPKLNSGHVMEEVKLVLLLGLVCSHPNPEIRPSMRRIVRYLSGDKHLPSIDIWESFDSKEGMYSMFLETISSHTITKPYPSSSIDHILNNTLIYF</sequence>
<evidence type="ECO:0000256" key="2">
    <source>
        <dbReference type="ARBA" id="ARBA00022840"/>
    </source>
</evidence>
<dbReference type="EMBL" id="JBBPBM010000001">
    <property type="protein sequence ID" value="KAK8600029.1"/>
    <property type="molecule type" value="Genomic_DNA"/>
</dbReference>
<dbReference type="PANTHER" id="PTHR27007">
    <property type="match status" value="1"/>
</dbReference>
<keyword evidence="1" id="KW-0547">Nucleotide-binding</keyword>
<dbReference type="SUPFAM" id="SSF56112">
    <property type="entry name" value="Protein kinase-like (PK-like)"/>
    <property type="match status" value="1"/>
</dbReference>
<organism evidence="3 4">
    <name type="scientific">Hibiscus sabdariffa</name>
    <name type="common">roselle</name>
    <dbReference type="NCBI Taxonomy" id="183260"/>
    <lineage>
        <taxon>Eukaryota</taxon>
        <taxon>Viridiplantae</taxon>
        <taxon>Streptophyta</taxon>
        <taxon>Embryophyta</taxon>
        <taxon>Tracheophyta</taxon>
        <taxon>Spermatophyta</taxon>
        <taxon>Magnoliopsida</taxon>
        <taxon>eudicotyledons</taxon>
        <taxon>Gunneridae</taxon>
        <taxon>Pentapetalae</taxon>
        <taxon>rosids</taxon>
        <taxon>malvids</taxon>
        <taxon>Malvales</taxon>
        <taxon>Malvaceae</taxon>
        <taxon>Malvoideae</taxon>
        <taxon>Hibiscus</taxon>
    </lineage>
</organism>
<proteinExistence type="predicted"/>
<evidence type="ECO:0000256" key="1">
    <source>
        <dbReference type="ARBA" id="ARBA00022741"/>
    </source>
</evidence>
<name>A0ABR2GAV2_9ROSI</name>
<keyword evidence="2" id="KW-0067">ATP-binding</keyword>
<keyword evidence="4" id="KW-1185">Reference proteome</keyword>